<dbReference type="PANTHER" id="PTHR43673">
    <property type="entry name" value="NAD(P)H NITROREDUCTASE YDGI-RELATED"/>
    <property type="match status" value="1"/>
</dbReference>
<keyword evidence="5" id="KW-1185">Reference proteome</keyword>
<dbReference type="InterPro" id="IPR029478">
    <property type="entry name" value="TM1586_NiRdase"/>
</dbReference>
<dbReference type="AlphaFoldDB" id="A0A8H2MD81"/>
<organism evidence="4 5">
    <name type="scientific">Urinicoccus massiliensis</name>
    <dbReference type="NCBI Taxonomy" id="1723382"/>
    <lineage>
        <taxon>Bacteria</taxon>
        <taxon>Bacillati</taxon>
        <taxon>Bacillota</taxon>
        <taxon>Tissierellia</taxon>
        <taxon>Tissierellales</taxon>
        <taxon>Peptoniphilaceae</taxon>
        <taxon>Urinicoccus</taxon>
    </lineage>
</organism>
<dbReference type="Proteomes" id="UP000377798">
    <property type="component" value="Unassembled WGS sequence"/>
</dbReference>
<evidence type="ECO:0000256" key="2">
    <source>
        <dbReference type="ARBA" id="ARBA00023002"/>
    </source>
</evidence>
<evidence type="ECO:0000313" key="4">
    <source>
        <dbReference type="EMBL" id="VFB15575.1"/>
    </source>
</evidence>
<dbReference type="Gene3D" id="3.40.109.30">
    <property type="entry name" value="putative nitroreductase (tm1586), domain 2"/>
    <property type="match status" value="1"/>
</dbReference>
<sequence>MDLVSAMQARHSVRKYTDQAIEPDQAQLLEARMEEINQQEGLNFRLILGEDQFFQRRIPSFGNFENVKNYFVLAGKKDLDPQKVGYWGEDLVLYAQSLGLNTCWVGFAKFFYKDLVLDPGQKVFCLISLGYGQDQGKSRPSKSLEDVARGPKPYPEWFIQGVQGALLAPTAMNQQKFTIHYHPDGEVDFKAGRGFFAKLDLGIVKYHFDLVTKDRGCQKK</sequence>
<gene>
    <name evidence="4" type="ORF">NCTC13150_00073</name>
</gene>
<evidence type="ECO:0000313" key="5">
    <source>
        <dbReference type="Proteomes" id="UP000377798"/>
    </source>
</evidence>
<feature type="domain" description="Putative nitroreductase TM1586" evidence="3">
    <location>
        <begin position="3"/>
        <end position="210"/>
    </location>
</feature>
<accession>A0A8H2MD81</accession>
<comment type="caution">
    <text evidence="4">The sequence shown here is derived from an EMBL/GenBank/DDBJ whole genome shotgun (WGS) entry which is preliminary data.</text>
</comment>
<dbReference type="InterPro" id="IPR000415">
    <property type="entry name" value="Nitroreductase-like"/>
</dbReference>
<comment type="similarity">
    <text evidence="1">Belongs to the nitroreductase family.</text>
</comment>
<proteinExistence type="inferred from homology"/>
<name>A0A8H2MD81_9FIRM</name>
<dbReference type="RefSeq" id="WP_131747924.1">
    <property type="nucleotide sequence ID" value="NZ_CAACYI010000001.1"/>
</dbReference>
<evidence type="ECO:0000256" key="1">
    <source>
        <dbReference type="ARBA" id="ARBA00007118"/>
    </source>
</evidence>
<dbReference type="SUPFAM" id="SSF55469">
    <property type="entry name" value="FMN-dependent nitroreductase-like"/>
    <property type="match status" value="1"/>
</dbReference>
<keyword evidence="2" id="KW-0560">Oxidoreductase</keyword>
<dbReference type="Pfam" id="PF14512">
    <property type="entry name" value="TM1586_NiRdase"/>
    <property type="match status" value="1"/>
</dbReference>
<reference evidence="4 5" key="1">
    <citation type="submission" date="2019-02" db="EMBL/GenBank/DDBJ databases">
        <authorList>
            <consortium name="Pathogen Informatics"/>
        </authorList>
    </citation>
    <scope>NUCLEOTIDE SEQUENCE [LARGE SCALE GENOMIC DNA]</scope>
    <source>
        <strain evidence="4 5">3012STDY7089603</strain>
    </source>
</reference>
<dbReference type="PANTHER" id="PTHR43673:SF10">
    <property type="entry name" value="NADH DEHYDROGENASE_NAD(P)H NITROREDUCTASE XCC3605-RELATED"/>
    <property type="match status" value="1"/>
</dbReference>
<protein>
    <submittedName>
        <fullName evidence="4">Nitroreductase family</fullName>
    </submittedName>
</protein>
<evidence type="ECO:0000259" key="3">
    <source>
        <dbReference type="Pfam" id="PF14512"/>
    </source>
</evidence>
<dbReference type="EMBL" id="CAACYI010000001">
    <property type="protein sequence ID" value="VFB15575.1"/>
    <property type="molecule type" value="Genomic_DNA"/>
</dbReference>
<dbReference type="Gene3D" id="3.40.109.10">
    <property type="entry name" value="NADH Oxidase"/>
    <property type="match status" value="1"/>
</dbReference>
<dbReference type="GO" id="GO:0016491">
    <property type="term" value="F:oxidoreductase activity"/>
    <property type="evidence" value="ECO:0007669"/>
    <property type="project" value="UniProtKB-KW"/>
</dbReference>